<sequence length="202" mass="22258">MANCFNLEYASLDHSKWRNLPPPPGFSSFAPSSRAPAKAPTAATSSYASQKDKRAWDLAISPAKSLPMQAFMLYMSGGGVQIFSLGIVFMLLLSPFKNIAGMNAAFAPFAPTPASIKSLKVLPLQKIAYIACNLLTLSVGLWKCRSMGLLPTGTGDWLAFESRAMVSYHTVPLDASHIYFTRHLNYHYYNQEMTYVCDENTI</sequence>
<dbReference type="STRING" id="930992.A0A0D0AFW3"/>
<dbReference type="FunCoup" id="A0A0D0AFW3">
    <property type="interactions" value="346"/>
</dbReference>
<dbReference type="Proteomes" id="UP000054485">
    <property type="component" value="Unassembled WGS sequence"/>
</dbReference>
<evidence type="ECO:0000256" key="1">
    <source>
        <dbReference type="ARBA" id="ARBA00004477"/>
    </source>
</evidence>
<keyword evidence="6 8" id="KW-1133">Transmembrane helix</keyword>
<evidence type="ECO:0000256" key="5">
    <source>
        <dbReference type="ARBA" id="ARBA00022824"/>
    </source>
</evidence>
<organism evidence="9 10">
    <name type="scientific">Suillus luteus UH-Slu-Lm8-n1</name>
    <dbReference type="NCBI Taxonomy" id="930992"/>
    <lineage>
        <taxon>Eukaryota</taxon>
        <taxon>Fungi</taxon>
        <taxon>Dikarya</taxon>
        <taxon>Basidiomycota</taxon>
        <taxon>Agaricomycotina</taxon>
        <taxon>Agaricomycetes</taxon>
        <taxon>Agaricomycetidae</taxon>
        <taxon>Boletales</taxon>
        <taxon>Suillineae</taxon>
        <taxon>Suillaceae</taxon>
        <taxon>Suillus</taxon>
    </lineage>
</organism>
<evidence type="ECO:0000256" key="7">
    <source>
        <dbReference type="ARBA" id="ARBA00023136"/>
    </source>
</evidence>
<dbReference type="PANTHER" id="PTHR19315">
    <property type="entry name" value="ER MEMBRANE PROTEIN COMPLEX SUBUNIT 4"/>
    <property type="match status" value="1"/>
</dbReference>
<evidence type="ECO:0000256" key="8">
    <source>
        <dbReference type="SAM" id="Phobius"/>
    </source>
</evidence>
<dbReference type="HOGENOM" id="CLU_098404_1_2_1"/>
<dbReference type="InterPro" id="IPR009445">
    <property type="entry name" value="TMEM85/Emc4"/>
</dbReference>
<dbReference type="AlphaFoldDB" id="A0A0D0AFW3"/>
<accession>A0A0D0AFW3</accession>
<keyword evidence="5" id="KW-0256">Endoplasmic reticulum</keyword>
<gene>
    <name evidence="9" type="ORF">CY34DRAFT_93478</name>
</gene>
<keyword evidence="4 8" id="KW-0812">Transmembrane</keyword>
<dbReference type="GO" id="GO:0005789">
    <property type="term" value="C:endoplasmic reticulum membrane"/>
    <property type="evidence" value="ECO:0007669"/>
    <property type="project" value="UniProtKB-SubCell"/>
</dbReference>
<evidence type="ECO:0000256" key="6">
    <source>
        <dbReference type="ARBA" id="ARBA00022989"/>
    </source>
</evidence>
<reference evidence="10" key="2">
    <citation type="submission" date="2015-01" db="EMBL/GenBank/DDBJ databases">
        <title>Evolutionary Origins and Diversification of the Mycorrhizal Mutualists.</title>
        <authorList>
            <consortium name="DOE Joint Genome Institute"/>
            <consortium name="Mycorrhizal Genomics Consortium"/>
            <person name="Kohler A."/>
            <person name="Kuo A."/>
            <person name="Nagy L.G."/>
            <person name="Floudas D."/>
            <person name="Copeland A."/>
            <person name="Barry K.W."/>
            <person name="Cichocki N."/>
            <person name="Veneault-Fourrey C."/>
            <person name="LaButti K."/>
            <person name="Lindquist E.A."/>
            <person name="Lipzen A."/>
            <person name="Lundell T."/>
            <person name="Morin E."/>
            <person name="Murat C."/>
            <person name="Riley R."/>
            <person name="Ohm R."/>
            <person name="Sun H."/>
            <person name="Tunlid A."/>
            <person name="Henrissat B."/>
            <person name="Grigoriev I.V."/>
            <person name="Hibbett D.S."/>
            <person name="Martin F."/>
        </authorList>
    </citation>
    <scope>NUCLEOTIDE SEQUENCE [LARGE SCALE GENOMIC DNA]</scope>
    <source>
        <strain evidence="10">UH-Slu-Lm8-n1</strain>
    </source>
</reference>
<dbReference type="InParanoid" id="A0A0D0AFW3"/>
<reference evidence="9 10" key="1">
    <citation type="submission" date="2014-04" db="EMBL/GenBank/DDBJ databases">
        <authorList>
            <consortium name="DOE Joint Genome Institute"/>
            <person name="Kuo A."/>
            <person name="Ruytinx J."/>
            <person name="Rineau F."/>
            <person name="Colpaert J."/>
            <person name="Kohler A."/>
            <person name="Nagy L.G."/>
            <person name="Floudas D."/>
            <person name="Copeland A."/>
            <person name="Barry K.W."/>
            <person name="Cichocki N."/>
            <person name="Veneault-Fourrey C."/>
            <person name="LaButti K."/>
            <person name="Lindquist E.A."/>
            <person name="Lipzen A."/>
            <person name="Lundell T."/>
            <person name="Morin E."/>
            <person name="Murat C."/>
            <person name="Sun H."/>
            <person name="Tunlid A."/>
            <person name="Henrissat B."/>
            <person name="Grigoriev I.V."/>
            <person name="Hibbett D.S."/>
            <person name="Martin F."/>
            <person name="Nordberg H.P."/>
            <person name="Cantor M.N."/>
            <person name="Hua S.X."/>
        </authorList>
    </citation>
    <scope>NUCLEOTIDE SEQUENCE [LARGE SCALE GENOMIC DNA]</scope>
    <source>
        <strain evidence="9 10">UH-Slu-Lm8-n1</strain>
    </source>
</reference>
<evidence type="ECO:0000256" key="4">
    <source>
        <dbReference type="ARBA" id="ARBA00022692"/>
    </source>
</evidence>
<dbReference type="OrthoDB" id="369569at2759"/>
<protein>
    <recommendedName>
        <fullName evidence="3">ER membrane protein complex subunit 4</fullName>
    </recommendedName>
</protein>
<evidence type="ECO:0000256" key="3">
    <source>
        <dbReference type="ARBA" id="ARBA00020820"/>
    </source>
</evidence>
<keyword evidence="7 8" id="KW-0472">Membrane</keyword>
<feature type="transmembrane region" description="Helical" evidence="8">
    <location>
        <begin position="71"/>
        <end position="93"/>
    </location>
</feature>
<evidence type="ECO:0000256" key="2">
    <source>
        <dbReference type="ARBA" id="ARBA00007715"/>
    </source>
</evidence>
<dbReference type="Pfam" id="PF06417">
    <property type="entry name" value="EMC4"/>
    <property type="match status" value="1"/>
</dbReference>
<keyword evidence="10" id="KW-1185">Reference proteome</keyword>
<proteinExistence type="inferred from homology"/>
<comment type="similarity">
    <text evidence="2">Belongs to the EMC4 family.</text>
</comment>
<comment type="subcellular location">
    <subcellularLocation>
        <location evidence="1">Endoplasmic reticulum membrane</location>
        <topology evidence="1">Multi-pass membrane protein</topology>
    </subcellularLocation>
</comment>
<evidence type="ECO:0000313" key="10">
    <source>
        <dbReference type="Proteomes" id="UP000054485"/>
    </source>
</evidence>
<name>A0A0D0AFW3_9AGAM</name>
<dbReference type="EMBL" id="KN835481">
    <property type="protein sequence ID" value="KIK37014.1"/>
    <property type="molecule type" value="Genomic_DNA"/>
</dbReference>
<evidence type="ECO:0000313" key="9">
    <source>
        <dbReference type="EMBL" id="KIK37014.1"/>
    </source>
</evidence>